<dbReference type="EMBL" id="BNAS01000005">
    <property type="protein sequence ID" value="GHH76242.1"/>
    <property type="molecule type" value="Genomic_DNA"/>
</dbReference>
<accession>A0A919KXD4</accession>
<dbReference type="RefSeq" id="WP_229872543.1">
    <property type="nucleotide sequence ID" value="NZ_BNAS01000005.1"/>
</dbReference>
<reference evidence="4" key="1">
    <citation type="journal article" date="2014" name="Int. J. Syst. Evol. Microbiol.">
        <title>Complete genome sequence of Corynebacterium casei LMG S-19264T (=DSM 44701T), isolated from a smear-ripened cheese.</title>
        <authorList>
            <consortium name="US DOE Joint Genome Institute (JGI-PGF)"/>
            <person name="Walter F."/>
            <person name="Albersmeier A."/>
            <person name="Kalinowski J."/>
            <person name="Ruckert C."/>
        </authorList>
    </citation>
    <scope>NUCLEOTIDE SEQUENCE</scope>
    <source>
        <strain evidence="4">CGMCC 4.7398</strain>
    </source>
</reference>
<keyword evidence="5" id="KW-1185">Reference proteome</keyword>
<dbReference type="Proteomes" id="UP000627369">
    <property type="component" value="Unassembled WGS sequence"/>
</dbReference>
<organism evidence="4 5">
    <name type="scientific">Promicromonospora soli</name>
    <dbReference type="NCBI Taxonomy" id="2035533"/>
    <lineage>
        <taxon>Bacteria</taxon>
        <taxon>Bacillati</taxon>
        <taxon>Actinomycetota</taxon>
        <taxon>Actinomycetes</taxon>
        <taxon>Micrococcales</taxon>
        <taxon>Promicromonosporaceae</taxon>
        <taxon>Promicromonospora</taxon>
    </lineage>
</organism>
<evidence type="ECO:0000313" key="4">
    <source>
        <dbReference type="EMBL" id="GHH76242.1"/>
    </source>
</evidence>
<keyword evidence="1" id="KW-0805">Transcription regulation</keyword>
<dbReference type="InterPro" id="IPR009057">
    <property type="entry name" value="Homeodomain-like_sf"/>
</dbReference>
<evidence type="ECO:0000256" key="2">
    <source>
        <dbReference type="ARBA" id="ARBA00023163"/>
    </source>
</evidence>
<gene>
    <name evidence="4" type="ORF">GCM10017772_34370</name>
</gene>
<dbReference type="Pfam" id="PF12833">
    <property type="entry name" value="HTH_18"/>
    <property type="match status" value="1"/>
</dbReference>
<keyword evidence="2" id="KW-0804">Transcription</keyword>
<comment type="caution">
    <text evidence="4">The sequence shown here is derived from an EMBL/GenBank/DDBJ whole genome shotgun (WGS) entry which is preliminary data.</text>
</comment>
<dbReference type="Gene3D" id="1.10.10.60">
    <property type="entry name" value="Homeodomain-like"/>
    <property type="match status" value="1"/>
</dbReference>
<dbReference type="GO" id="GO:0043565">
    <property type="term" value="F:sequence-specific DNA binding"/>
    <property type="evidence" value="ECO:0007669"/>
    <property type="project" value="InterPro"/>
</dbReference>
<dbReference type="PROSITE" id="PS01124">
    <property type="entry name" value="HTH_ARAC_FAMILY_2"/>
    <property type="match status" value="1"/>
</dbReference>
<reference evidence="4" key="2">
    <citation type="submission" date="2020-09" db="EMBL/GenBank/DDBJ databases">
        <authorList>
            <person name="Sun Q."/>
            <person name="Zhou Y."/>
        </authorList>
    </citation>
    <scope>NUCLEOTIDE SEQUENCE</scope>
    <source>
        <strain evidence="4">CGMCC 4.7398</strain>
    </source>
</reference>
<evidence type="ECO:0000259" key="3">
    <source>
        <dbReference type="PROSITE" id="PS01124"/>
    </source>
</evidence>
<dbReference type="AlphaFoldDB" id="A0A919KXD4"/>
<dbReference type="SUPFAM" id="SSF46689">
    <property type="entry name" value="Homeodomain-like"/>
    <property type="match status" value="1"/>
</dbReference>
<dbReference type="InterPro" id="IPR018060">
    <property type="entry name" value="HTH_AraC"/>
</dbReference>
<evidence type="ECO:0000313" key="5">
    <source>
        <dbReference type="Proteomes" id="UP000627369"/>
    </source>
</evidence>
<feature type="domain" description="HTH araC/xylS-type" evidence="3">
    <location>
        <begin position="1"/>
        <end position="39"/>
    </location>
</feature>
<proteinExistence type="predicted"/>
<dbReference type="GO" id="GO:0003700">
    <property type="term" value="F:DNA-binding transcription factor activity"/>
    <property type="evidence" value="ECO:0007669"/>
    <property type="project" value="InterPro"/>
</dbReference>
<protein>
    <recommendedName>
        <fullName evidence="3">HTH araC/xylS-type domain-containing protein</fullName>
    </recommendedName>
</protein>
<name>A0A919KXD4_9MICO</name>
<evidence type="ECO:0000256" key="1">
    <source>
        <dbReference type="ARBA" id="ARBA00023015"/>
    </source>
</evidence>
<sequence>MTDMTHAAIAASLGFADEYHFAKRFRERTGVAPRDYRRAARSTI</sequence>